<keyword evidence="5" id="KW-0378">Hydrolase</keyword>
<dbReference type="SUPFAM" id="SSF52540">
    <property type="entry name" value="P-loop containing nucleoside triphosphate hydrolases"/>
    <property type="match status" value="1"/>
</dbReference>
<dbReference type="GO" id="GO:0033314">
    <property type="term" value="P:mitotic DNA replication checkpoint signaling"/>
    <property type="evidence" value="ECO:0007669"/>
    <property type="project" value="TreeGrafter"/>
</dbReference>
<dbReference type="EMBL" id="QPFP01000004">
    <property type="protein sequence ID" value="TEB37313.1"/>
    <property type="molecule type" value="Genomic_DNA"/>
</dbReference>
<dbReference type="Pfam" id="PF13401">
    <property type="entry name" value="AAA_22"/>
    <property type="match status" value="1"/>
</dbReference>
<dbReference type="InterPro" id="IPR027417">
    <property type="entry name" value="P-loop_NTPase"/>
</dbReference>
<comment type="similarity">
    <text evidence="1">Belongs to the CDC6/cdc18 family.</text>
</comment>
<evidence type="ECO:0000256" key="1">
    <source>
        <dbReference type="ARBA" id="ARBA00006184"/>
    </source>
</evidence>
<feature type="region of interest" description="Disordered" evidence="3">
    <location>
        <begin position="1"/>
        <end position="69"/>
    </location>
</feature>
<name>A0A4Y7TT04_COPMI</name>
<proteinExistence type="inferred from homology"/>
<dbReference type="AlphaFoldDB" id="A0A4Y7TT04"/>
<dbReference type="GO" id="GO:0003688">
    <property type="term" value="F:DNA replication origin binding"/>
    <property type="evidence" value="ECO:0007669"/>
    <property type="project" value="TreeGrafter"/>
</dbReference>
<gene>
    <name evidence="5" type="ORF">FA13DRAFT_1621675</name>
</gene>
<reference evidence="5 6" key="1">
    <citation type="journal article" date="2019" name="Nat. Ecol. Evol.">
        <title>Megaphylogeny resolves global patterns of mushroom evolution.</title>
        <authorList>
            <person name="Varga T."/>
            <person name="Krizsan K."/>
            <person name="Foldi C."/>
            <person name="Dima B."/>
            <person name="Sanchez-Garcia M."/>
            <person name="Sanchez-Ramirez S."/>
            <person name="Szollosi G.J."/>
            <person name="Szarkandi J.G."/>
            <person name="Papp V."/>
            <person name="Albert L."/>
            <person name="Andreopoulos W."/>
            <person name="Angelini C."/>
            <person name="Antonin V."/>
            <person name="Barry K.W."/>
            <person name="Bougher N.L."/>
            <person name="Buchanan P."/>
            <person name="Buyck B."/>
            <person name="Bense V."/>
            <person name="Catcheside P."/>
            <person name="Chovatia M."/>
            <person name="Cooper J."/>
            <person name="Damon W."/>
            <person name="Desjardin D."/>
            <person name="Finy P."/>
            <person name="Geml J."/>
            <person name="Haridas S."/>
            <person name="Hughes K."/>
            <person name="Justo A."/>
            <person name="Karasinski D."/>
            <person name="Kautmanova I."/>
            <person name="Kiss B."/>
            <person name="Kocsube S."/>
            <person name="Kotiranta H."/>
            <person name="LaButti K.M."/>
            <person name="Lechner B.E."/>
            <person name="Liimatainen K."/>
            <person name="Lipzen A."/>
            <person name="Lukacs Z."/>
            <person name="Mihaltcheva S."/>
            <person name="Morgado L.N."/>
            <person name="Niskanen T."/>
            <person name="Noordeloos M.E."/>
            <person name="Ohm R.A."/>
            <person name="Ortiz-Santana B."/>
            <person name="Ovrebo C."/>
            <person name="Racz N."/>
            <person name="Riley R."/>
            <person name="Savchenko A."/>
            <person name="Shiryaev A."/>
            <person name="Soop K."/>
            <person name="Spirin V."/>
            <person name="Szebenyi C."/>
            <person name="Tomsovsky M."/>
            <person name="Tulloss R.E."/>
            <person name="Uehling J."/>
            <person name="Grigoriev I.V."/>
            <person name="Vagvolgyi C."/>
            <person name="Papp T."/>
            <person name="Martin F.M."/>
            <person name="Miettinen O."/>
            <person name="Hibbett D.S."/>
            <person name="Nagy L.G."/>
        </authorList>
    </citation>
    <scope>NUCLEOTIDE SEQUENCE [LARGE SCALE GENOMIC DNA]</scope>
    <source>
        <strain evidence="5 6">FP101781</strain>
    </source>
</reference>
<evidence type="ECO:0000313" key="5">
    <source>
        <dbReference type="EMBL" id="TEB37313.1"/>
    </source>
</evidence>
<comment type="caution">
    <text evidence="5">The sequence shown here is derived from an EMBL/GenBank/DDBJ whole genome shotgun (WGS) entry which is preliminary data.</text>
</comment>
<dbReference type="InterPro" id="IPR050311">
    <property type="entry name" value="ORC1/CDC6"/>
</dbReference>
<dbReference type="Gene3D" id="3.40.50.300">
    <property type="entry name" value="P-loop containing nucleotide triphosphate hydrolases"/>
    <property type="match status" value="1"/>
</dbReference>
<dbReference type="OrthoDB" id="1926878at2759"/>
<accession>A0A4Y7TT04</accession>
<protein>
    <submittedName>
        <fullName evidence="5">P-loop containing nucleoside triphosphate hydrolase protein</fullName>
    </submittedName>
</protein>
<feature type="compositionally biased region" description="Low complexity" evidence="3">
    <location>
        <begin position="499"/>
        <end position="522"/>
    </location>
</feature>
<dbReference type="CDD" id="cd00009">
    <property type="entry name" value="AAA"/>
    <property type="match status" value="1"/>
</dbReference>
<dbReference type="PANTHER" id="PTHR10763:SF26">
    <property type="entry name" value="CELL DIVISION CONTROL PROTEIN 6 HOMOLOG"/>
    <property type="match status" value="1"/>
</dbReference>
<feature type="region of interest" description="Disordered" evidence="3">
    <location>
        <begin position="498"/>
        <end position="522"/>
    </location>
</feature>
<dbReference type="Proteomes" id="UP000298030">
    <property type="component" value="Unassembled WGS sequence"/>
</dbReference>
<dbReference type="InterPro" id="IPR003593">
    <property type="entry name" value="AAA+_ATPase"/>
</dbReference>
<keyword evidence="6" id="KW-1185">Reference proteome</keyword>
<feature type="compositionally biased region" description="Pro residues" evidence="3">
    <location>
        <begin position="130"/>
        <end position="140"/>
    </location>
</feature>
<feature type="compositionally biased region" description="Polar residues" evidence="3">
    <location>
        <begin position="1"/>
        <end position="12"/>
    </location>
</feature>
<dbReference type="GO" id="GO:0005634">
    <property type="term" value="C:nucleus"/>
    <property type="evidence" value="ECO:0007669"/>
    <property type="project" value="TreeGrafter"/>
</dbReference>
<dbReference type="GO" id="GO:0006270">
    <property type="term" value="P:DNA replication initiation"/>
    <property type="evidence" value="ECO:0007669"/>
    <property type="project" value="TreeGrafter"/>
</dbReference>
<dbReference type="InterPro" id="IPR049945">
    <property type="entry name" value="AAA_22"/>
</dbReference>
<dbReference type="PANTHER" id="PTHR10763">
    <property type="entry name" value="CELL DIVISION CONTROL PROTEIN 6-RELATED"/>
    <property type="match status" value="1"/>
</dbReference>
<feature type="domain" description="AAA+ ATPase" evidence="4">
    <location>
        <begin position="189"/>
        <end position="332"/>
    </location>
</feature>
<feature type="compositionally biased region" description="Low complexity" evidence="3">
    <location>
        <begin position="21"/>
        <end position="33"/>
    </location>
</feature>
<dbReference type="STRING" id="71717.A0A4Y7TT04"/>
<evidence type="ECO:0000313" key="6">
    <source>
        <dbReference type="Proteomes" id="UP000298030"/>
    </source>
</evidence>
<keyword evidence="2" id="KW-0235">DNA replication</keyword>
<evidence type="ECO:0000259" key="4">
    <source>
        <dbReference type="SMART" id="SM00382"/>
    </source>
</evidence>
<sequence>MSGTRITRSRSTVLGKRSFVQEESSPQQSSVTVKAGQLQTPEPTPNPKRPKKATDEIFDGEGNKENIPPFRLEAINADLSPASARSTRALRRTATEAVVPSVSRQAGRRRASASVPSTPTKGSDERAIATPPPTPPISLPLPLPARVKAVLRAVCNGADSNVAGRDPERVTITKFLDDFVAEDAMQADGPTTLFISGTPGTGKTALVNSINQALAKEHADVAIVFVNCMTVKTIDTLWDRIIEELRSIGGGPGRSKKEKGFTGVLNLLNTRNNKLILVLDELDHVASNPLSFGSLFSLSEKTSSSLRVIGIANTHTLTANSASSPIDPSKVQTLHFAPYTPVQLQEILRTRLSALYDEHEASPTEFNNIKKLLPNPSLVLLSKRIANMTGDVRSLFEVLRGAINLAVAAKAQSADGDILDGSVPSVTPQHILAALKAYAPANAKSSGASATAPTTASSNSEVVNKVRALGFQQRMALLTLLLASKRLEAGLNITNNLLSSPSKKSPSSPMKRTQSAPAVPSSAAVGIDTQQLYSFYANVLERSDLGAFDPVSRDDFGDLLNVLEGVGLVQLSSSLLATPSPKKRAFSRAASFGSGLGRKGAGSVGEVKLVEGVWGDEVLRGLGVSESASPIEGDLRNEEVKGLWLTETGKISKDVKTLAVARAANDKGRVLGFADASED</sequence>
<feature type="region of interest" description="Disordered" evidence="3">
    <location>
        <begin position="86"/>
        <end position="140"/>
    </location>
</feature>
<dbReference type="Gene3D" id="1.10.8.60">
    <property type="match status" value="1"/>
</dbReference>
<evidence type="ECO:0000256" key="3">
    <source>
        <dbReference type="SAM" id="MobiDB-lite"/>
    </source>
</evidence>
<dbReference type="SMART" id="SM00382">
    <property type="entry name" value="AAA"/>
    <property type="match status" value="1"/>
</dbReference>
<organism evidence="5 6">
    <name type="scientific">Coprinellus micaceus</name>
    <name type="common">Glistening ink-cap mushroom</name>
    <name type="synonym">Coprinus micaceus</name>
    <dbReference type="NCBI Taxonomy" id="71717"/>
    <lineage>
        <taxon>Eukaryota</taxon>
        <taxon>Fungi</taxon>
        <taxon>Dikarya</taxon>
        <taxon>Basidiomycota</taxon>
        <taxon>Agaricomycotina</taxon>
        <taxon>Agaricomycetes</taxon>
        <taxon>Agaricomycetidae</taxon>
        <taxon>Agaricales</taxon>
        <taxon>Agaricineae</taxon>
        <taxon>Psathyrellaceae</taxon>
        <taxon>Coprinellus</taxon>
    </lineage>
</organism>
<dbReference type="GO" id="GO:0016887">
    <property type="term" value="F:ATP hydrolysis activity"/>
    <property type="evidence" value="ECO:0007669"/>
    <property type="project" value="InterPro"/>
</dbReference>
<evidence type="ECO:0000256" key="2">
    <source>
        <dbReference type="ARBA" id="ARBA00022705"/>
    </source>
</evidence>